<feature type="coiled-coil region" evidence="1">
    <location>
        <begin position="34"/>
        <end position="61"/>
    </location>
</feature>
<proteinExistence type="predicted"/>
<dbReference type="OrthoDB" id="751084at2759"/>
<accession>X6NLE1</accession>
<reference evidence="2 3" key="1">
    <citation type="journal article" date="2013" name="Curr. Biol.">
        <title>The Genome of the Foraminiferan Reticulomyxa filosa.</title>
        <authorList>
            <person name="Glockner G."/>
            <person name="Hulsmann N."/>
            <person name="Schleicher M."/>
            <person name="Noegel A.A."/>
            <person name="Eichinger L."/>
            <person name="Gallinger C."/>
            <person name="Pawlowski J."/>
            <person name="Sierra R."/>
            <person name="Euteneuer U."/>
            <person name="Pillet L."/>
            <person name="Moustafa A."/>
            <person name="Platzer M."/>
            <person name="Groth M."/>
            <person name="Szafranski K."/>
            <person name="Schliwa M."/>
        </authorList>
    </citation>
    <scope>NUCLEOTIDE SEQUENCE [LARGE SCALE GENOMIC DNA]</scope>
</reference>
<feature type="non-terminal residue" evidence="2">
    <location>
        <position position="252"/>
    </location>
</feature>
<evidence type="ECO:0000256" key="1">
    <source>
        <dbReference type="SAM" id="Coils"/>
    </source>
</evidence>
<organism evidence="2 3">
    <name type="scientific">Reticulomyxa filosa</name>
    <dbReference type="NCBI Taxonomy" id="46433"/>
    <lineage>
        <taxon>Eukaryota</taxon>
        <taxon>Sar</taxon>
        <taxon>Rhizaria</taxon>
        <taxon>Retaria</taxon>
        <taxon>Foraminifera</taxon>
        <taxon>Monothalamids</taxon>
        <taxon>Reticulomyxidae</taxon>
        <taxon>Reticulomyxa</taxon>
    </lineage>
</organism>
<dbReference type="Proteomes" id="UP000023152">
    <property type="component" value="Unassembled WGS sequence"/>
</dbReference>
<evidence type="ECO:0000313" key="3">
    <source>
        <dbReference type="Proteomes" id="UP000023152"/>
    </source>
</evidence>
<dbReference type="AlphaFoldDB" id="X6NLE1"/>
<protein>
    <submittedName>
        <fullName evidence="2">Uncharacterized protein</fullName>
    </submittedName>
</protein>
<evidence type="ECO:0000313" key="2">
    <source>
        <dbReference type="EMBL" id="ETO27110.1"/>
    </source>
</evidence>
<keyword evidence="3" id="KW-1185">Reference proteome</keyword>
<keyword evidence="1" id="KW-0175">Coiled coil</keyword>
<name>X6NLE1_RETFI</name>
<comment type="caution">
    <text evidence="2">The sequence shown here is derived from an EMBL/GenBank/DDBJ whole genome shotgun (WGS) entry which is preliminary data.</text>
</comment>
<gene>
    <name evidence="2" type="ORF">RFI_10021</name>
</gene>
<sequence length="252" mass="28957">MEDLRRHVPNWTLQTDDQLLRALEAFSGYIEKRVKKVQDDLELLDEEARNAQLQLSNTFNRFLMLQNTQFIENVKKKKKMKGGGKIIIIKKKNVKRVFRENLLEKKEAETKNDGSNNKAKAANGDVFSVNDMLERYRIALNSGMKAMDRTIPQSQLISALKAQHDLIEAGQQFNLPRCDLGQTCNKKKKDGFNNQPLPYIINTKEFKATDHIGLFGAFNDAVHYEMDSDLDNATALVDKDEQKKQEEPKNDL</sequence>
<dbReference type="EMBL" id="ASPP01007455">
    <property type="protein sequence ID" value="ETO27110.1"/>
    <property type="molecule type" value="Genomic_DNA"/>
</dbReference>